<gene>
    <name evidence="3" type="ORF">EOI86_21380</name>
</gene>
<evidence type="ECO:0000313" key="4">
    <source>
        <dbReference type="Proteomes" id="UP000287447"/>
    </source>
</evidence>
<dbReference type="EMBL" id="SADE01000004">
    <property type="protein sequence ID" value="RVU33705.1"/>
    <property type="molecule type" value="Genomic_DNA"/>
</dbReference>
<protein>
    <submittedName>
        <fullName evidence="3">DUF115 domain-containing protein</fullName>
    </submittedName>
</protein>
<feature type="domain" description="Glycosyltransferase Maf N-terminal" evidence="2">
    <location>
        <begin position="11"/>
        <end position="235"/>
    </location>
</feature>
<dbReference type="PANTHER" id="PTHR41786:SF1">
    <property type="entry name" value="6-HYDROXYMETHYLPTERIN DIPHOSPHOKINASE MPTE-LIKE DOMAIN-CONTAINING PROTEIN"/>
    <property type="match status" value="1"/>
</dbReference>
<name>A0A3S2W1X0_9PROT</name>
<evidence type="ECO:0000259" key="2">
    <source>
        <dbReference type="Pfam" id="PF20157"/>
    </source>
</evidence>
<dbReference type="InterPro" id="IPR002826">
    <property type="entry name" value="MptE-like"/>
</dbReference>
<reference evidence="4" key="1">
    <citation type="submission" date="2019-01" db="EMBL/GenBank/DDBJ databases">
        <title>Gri0909 isolated from a small marine red alga.</title>
        <authorList>
            <person name="Kim J."/>
            <person name="Jeong S.E."/>
            <person name="Jeon C.O."/>
        </authorList>
    </citation>
    <scope>NUCLEOTIDE SEQUENCE [LARGE SCALE GENOMIC DNA]</scope>
    <source>
        <strain evidence="4">Gri0909</strain>
    </source>
</reference>
<comment type="caution">
    <text evidence="3">The sequence shown here is derived from an EMBL/GenBank/DDBJ whole genome shotgun (WGS) entry which is preliminary data.</text>
</comment>
<dbReference type="Pfam" id="PF01973">
    <property type="entry name" value="MptE-like"/>
    <property type="match status" value="1"/>
</dbReference>
<dbReference type="OrthoDB" id="7254531at2"/>
<evidence type="ECO:0000313" key="3">
    <source>
        <dbReference type="EMBL" id="RVU33705.1"/>
    </source>
</evidence>
<dbReference type="Proteomes" id="UP000287447">
    <property type="component" value="Unassembled WGS sequence"/>
</dbReference>
<organism evidence="3 4">
    <name type="scientific">Hwanghaeella grinnelliae</name>
    <dbReference type="NCBI Taxonomy" id="2500179"/>
    <lineage>
        <taxon>Bacteria</taxon>
        <taxon>Pseudomonadati</taxon>
        <taxon>Pseudomonadota</taxon>
        <taxon>Alphaproteobacteria</taxon>
        <taxon>Rhodospirillales</taxon>
        <taxon>Rhodospirillaceae</taxon>
        <taxon>Hwanghaeella</taxon>
    </lineage>
</organism>
<dbReference type="PANTHER" id="PTHR41786">
    <property type="entry name" value="MOTILITY ACCESSORY FACTOR MAF"/>
    <property type="match status" value="1"/>
</dbReference>
<dbReference type="InterPro" id="IPR045376">
    <property type="entry name" value="Maf_N"/>
</dbReference>
<sequence>MTSSSADPKTLYERNLIALAEHVSFDFAHGLATFQSDLELVKEDASGLLNIKVGDRFLYPTGAEPFAARQVAEYVEKPQRLSLRPSPPAPGSALISDHAVASLHNRFGSKLVTTQRDPDLIAGYLTIFGLGLGLQISPLLERLNVRNLVIADGTPAFLTLSMQAIEWADIIATVSERGGRVTFIFDGDPVALSNKVYEAMRGPDRGLLDGSYIYGHYRLPVLERALALFMESLPVIGDSDGFFEDECLMLRNAAANIADKNVPVLAPGVAAAQPFPAIVVGSGPSIDGEIENLRRLRDRCLLISGGTGLGVLLEAGLKPDFHCEIENVPDILTVNQTAAAKHDLAGIRLVAASTVDPLLPPLFEETIFVLRENLSPTRLFGNPDLVLPMAGPTVTHLACRAAMAMGCRDIYLFGVDLGSVEAERHHSGASIYNLSDDPYWRGGAAMEKLTIPATGNFREQVFTSREFAFARLYFSTLASLNPDFRIYNCSDGVRIEGAPAQPGSALSLAPVTVDVAALIDGLPILSVPHDRVDRAMQGLGDAMSALAPKIAGIAGRTTVDMLAVNDGLKSVLVNSDGDTAEPTATFMMAGTLQMVLQTGNSLYGRVSPGRRADVAAETAKALARAAWEMAEV</sequence>
<evidence type="ECO:0000259" key="1">
    <source>
        <dbReference type="Pfam" id="PF01973"/>
    </source>
</evidence>
<accession>A0A3S2W1X0</accession>
<keyword evidence="4" id="KW-1185">Reference proteome</keyword>
<dbReference type="Pfam" id="PF20157">
    <property type="entry name" value="Maf_flag10_N"/>
    <property type="match status" value="1"/>
</dbReference>
<proteinExistence type="predicted"/>
<dbReference type="RefSeq" id="WP_127767735.1">
    <property type="nucleotide sequence ID" value="NZ_SADE01000004.1"/>
</dbReference>
<feature type="domain" description="6-hydroxymethylpterin diphosphokinase MptE-like" evidence="1">
    <location>
        <begin position="273"/>
        <end position="419"/>
    </location>
</feature>
<dbReference type="AlphaFoldDB" id="A0A3S2W1X0"/>